<reference evidence="1 2" key="1">
    <citation type="submission" date="2024-01" db="EMBL/GenBank/DDBJ databases">
        <title>The complete chloroplast genome sequence of Lithospermum erythrorhizon: insights into the phylogenetic relationship among Boraginaceae species and the maternal lineages of purple gromwells.</title>
        <authorList>
            <person name="Okada T."/>
            <person name="Watanabe K."/>
        </authorList>
    </citation>
    <scope>NUCLEOTIDE SEQUENCE [LARGE SCALE GENOMIC DNA]</scope>
</reference>
<evidence type="ECO:0000313" key="1">
    <source>
        <dbReference type="EMBL" id="GAA0175633.1"/>
    </source>
</evidence>
<proteinExistence type="predicted"/>
<dbReference type="SUPFAM" id="SSF56219">
    <property type="entry name" value="DNase I-like"/>
    <property type="match status" value="1"/>
</dbReference>
<accession>A0AAV3RKE1</accession>
<sequence>MSLSNKFCPHSQFDTPSWNGSIIMERLDWAFGSPSWKILFDKAKVYHLPRVTSDHSPRHCSLTKSLPWGYPLQMPLWSTVIILVKWIHSAQSPNHLLGTRRSLTTYTSIIGTFLQGLEGYKKSSTGYNMAMLALDVFTLPLWLKGIEITLLYDT</sequence>
<evidence type="ECO:0000313" key="2">
    <source>
        <dbReference type="Proteomes" id="UP001454036"/>
    </source>
</evidence>
<dbReference type="Proteomes" id="UP001454036">
    <property type="component" value="Unassembled WGS sequence"/>
</dbReference>
<name>A0AAV3RKE1_LITER</name>
<organism evidence="1 2">
    <name type="scientific">Lithospermum erythrorhizon</name>
    <name type="common">Purple gromwell</name>
    <name type="synonym">Lithospermum officinale var. erythrorhizon</name>
    <dbReference type="NCBI Taxonomy" id="34254"/>
    <lineage>
        <taxon>Eukaryota</taxon>
        <taxon>Viridiplantae</taxon>
        <taxon>Streptophyta</taxon>
        <taxon>Embryophyta</taxon>
        <taxon>Tracheophyta</taxon>
        <taxon>Spermatophyta</taxon>
        <taxon>Magnoliopsida</taxon>
        <taxon>eudicotyledons</taxon>
        <taxon>Gunneridae</taxon>
        <taxon>Pentapetalae</taxon>
        <taxon>asterids</taxon>
        <taxon>lamiids</taxon>
        <taxon>Boraginales</taxon>
        <taxon>Boraginaceae</taxon>
        <taxon>Boraginoideae</taxon>
        <taxon>Lithospermeae</taxon>
        <taxon>Lithospermum</taxon>
    </lineage>
</organism>
<gene>
    <name evidence="1" type="ORF">LIER_28768</name>
</gene>
<dbReference type="EMBL" id="BAABME010009690">
    <property type="protein sequence ID" value="GAA0175633.1"/>
    <property type="molecule type" value="Genomic_DNA"/>
</dbReference>
<dbReference type="AlphaFoldDB" id="A0AAV3RKE1"/>
<protein>
    <submittedName>
        <fullName evidence="1">Uncharacterized protein</fullName>
    </submittedName>
</protein>
<comment type="caution">
    <text evidence="1">The sequence shown here is derived from an EMBL/GenBank/DDBJ whole genome shotgun (WGS) entry which is preliminary data.</text>
</comment>
<dbReference type="InterPro" id="IPR036691">
    <property type="entry name" value="Endo/exonu/phosph_ase_sf"/>
</dbReference>
<keyword evidence="2" id="KW-1185">Reference proteome</keyword>